<dbReference type="Proteomes" id="UP000184076">
    <property type="component" value="Unassembled WGS sequence"/>
</dbReference>
<accession>A0A1M4X8J0</accession>
<dbReference type="Pfam" id="PF20797">
    <property type="entry name" value="HepT-like_2"/>
    <property type="match status" value="1"/>
</dbReference>
<evidence type="ECO:0000256" key="1">
    <source>
        <dbReference type="SAM" id="Coils"/>
    </source>
</evidence>
<dbReference type="InterPro" id="IPR048769">
    <property type="entry name" value="HepT-like_dom"/>
</dbReference>
<dbReference type="AlphaFoldDB" id="A0A1M4X8J0"/>
<name>A0A1M4X8J0_9BACT</name>
<keyword evidence="4" id="KW-1185">Reference proteome</keyword>
<dbReference type="STRING" id="1121391.SAMN02745206_01014"/>
<keyword evidence="1" id="KW-0175">Coiled coil</keyword>
<sequence length="155" mass="17857">MEGIHRDSLIRLEELNREISAVERKVSRLKRLQDPEDIDSYIRAIASAIQSAYTGMEKILKEILRTYDGSVPSGEDWHVMLLKRAVLPDPGNERPAVISRETMESLDLLRSFRHVVRHVYHYNLHPERVLEQAGILLAVAPGFQREILEFLEVMG</sequence>
<evidence type="ECO:0000313" key="3">
    <source>
        <dbReference type="EMBL" id="SHE89809.1"/>
    </source>
</evidence>
<protein>
    <recommendedName>
        <fullName evidence="2">HepT-like domain-containing protein</fullName>
    </recommendedName>
</protein>
<organism evidence="3 4">
    <name type="scientific">Desulfacinum infernum DSM 9756</name>
    <dbReference type="NCBI Taxonomy" id="1121391"/>
    <lineage>
        <taxon>Bacteria</taxon>
        <taxon>Pseudomonadati</taxon>
        <taxon>Thermodesulfobacteriota</taxon>
        <taxon>Syntrophobacteria</taxon>
        <taxon>Syntrophobacterales</taxon>
        <taxon>Syntrophobacteraceae</taxon>
        <taxon>Desulfacinum</taxon>
    </lineage>
</organism>
<proteinExistence type="predicted"/>
<reference evidence="4" key="1">
    <citation type="submission" date="2016-11" db="EMBL/GenBank/DDBJ databases">
        <authorList>
            <person name="Varghese N."/>
            <person name="Submissions S."/>
        </authorList>
    </citation>
    <scope>NUCLEOTIDE SEQUENCE [LARGE SCALE GENOMIC DNA]</scope>
    <source>
        <strain evidence="4">DSM 9756</strain>
    </source>
</reference>
<feature type="coiled-coil region" evidence="1">
    <location>
        <begin position="5"/>
        <end position="32"/>
    </location>
</feature>
<evidence type="ECO:0000313" key="4">
    <source>
        <dbReference type="Proteomes" id="UP000184076"/>
    </source>
</evidence>
<evidence type="ECO:0000259" key="2">
    <source>
        <dbReference type="Pfam" id="PF20797"/>
    </source>
</evidence>
<dbReference type="OrthoDB" id="9792853at2"/>
<feature type="domain" description="HepT-like" evidence="2">
    <location>
        <begin position="44"/>
        <end position="153"/>
    </location>
</feature>
<dbReference type="RefSeq" id="WP_084076200.1">
    <property type="nucleotide sequence ID" value="NZ_FQVB01000008.1"/>
</dbReference>
<dbReference type="EMBL" id="FQVB01000008">
    <property type="protein sequence ID" value="SHE89809.1"/>
    <property type="molecule type" value="Genomic_DNA"/>
</dbReference>
<gene>
    <name evidence="3" type="ORF">SAMN02745206_01014</name>
</gene>